<feature type="signal peptide" evidence="1">
    <location>
        <begin position="1"/>
        <end position="23"/>
    </location>
</feature>
<name>A0A4R6Q8N6_9BURK</name>
<protein>
    <submittedName>
        <fullName evidence="3">Putative secreted protein with PEP-CTERM sorting signal</fullName>
    </submittedName>
</protein>
<gene>
    <name evidence="3" type="ORF">DES47_12016</name>
</gene>
<dbReference type="NCBIfam" id="TIGR02595">
    <property type="entry name" value="PEP_CTERM"/>
    <property type="match status" value="1"/>
</dbReference>
<accession>A0A4R6Q8N6</accession>
<dbReference type="InParanoid" id="A0A4R6Q8N6"/>
<keyword evidence="1" id="KW-0732">Signal</keyword>
<reference evidence="3 4" key="1">
    <citation type="submission" date="2019-03" db="EMBL/GenBank/DDBJ databases">
        <title>Genomic Encyclopedia of Type Strains, Phase IV (KMG-IV): sequencing the most valuable type-strain genomes for metagenomic binning, comparative biology and taxonomic classification.</title>
        <authorList>
            <person name="Goeker M."/>
        </authorList>
    </citation>
    <scope>NUCLEOTIDE SEQUENCE [LARGE SCALE GENOMIC DNA]</scope>
    <source>
        <strain evidence="3 4">DSM 16998</strain>
    </source>
</reference>
<evidence type="ECO:0000313" key="3">
    <source>
        <dbReference type="EMBL" id="TDP58918.1"/>
    </source>
</evidence>
<dbReference type="AlphaFoldDB" id="A0A4R6Q8N6"/>
<feature type="domain" description="Ice-binding protein C-terminal" evidence="2">
    <location>
        <begin position="205"/>
        <end position="227"/>
    </location>
</feature>
<dbReference type="Proteomes" id="UP000295361">
    <property type="component" value="Unassembled WGS sequence"/>
</dbReference>
<dbReference type="EMBL" id="SNXS01000020">
    <property type="protein sequence ID" value="TDP58918.1"/>
    <property type="molecule type" value="Genomic_DNA"/>
</dbReference>
<dbReference type="Pfam" id="PF07589">
    <property type="entry name" value="PEP-CTERM"/>
    <property type="match status" value="1"/>
</dbReference>
<feature type="chain" id="PRO_5020313439" evidence="1">
    <location>
        <begin position="24"/>
        <end position="230"/>
    </location>
</feature>
<dbReference type="InterPro" id="IPR013424">
    <property type="entry name" value="Ice-binding_C"/>
</dbReference>
<organism evidence="3 4">
    <name type="scientific">Roseateles toxinivorans</name>
    <dbReference type="NCBI Taxonomy" id="270368"/>
    <lineage>
        <taxon>Bacteria</taxon>
        <taxon>Pseudomonadati</taxon>
        <taxon>Pseudomonadota</taxon>
        <taxon>Betaproteobacteria</taxon>
        <taxon>Burkholderiales</taxon>
        <taxon>Sphaerotilaceae</taxon>
        <taxon>Roseateles</taxon>
    </lineage>
</organism>
<evidence type="ECO:0000313" key="4">
    <source>
        <dbReference type="Proteomes" id="UP000295361"/>
    </source>
</evidence>
<evidence type="ECO:0000256" key="1">
    <source>
        <dbReference type="SAM" id="SignalP"/>
    </source>
</evidence>
<sequence length="230" mass="23243">MKLHAFTAAVAAISALLAAPAQAVVVVDDFNTPQNFSSCNFPGFSYQAGDMLYGDRLFSGGCSRPAAGGGITVAGGLASYGAGGISQITINGLYDASLPPGSGDAKQAVDLTQAGANDRFAMRIMVSNETRFTLSVASASESASLQLDLPVTAGFVELALPFASFSPASAALWQGVTSVSFQIVDTTVSPGGLFSASGEIDFIRAVPEPASALLLALGVLGLAARRRSAG</sequence>
<keyword evidence="4" id="KW-1185">Reference proteome</keyword>
<dbReference type="RefSeq" id="WP_133704176.1">
    <property type="nucleotide sequence ID" value="NZ_SNXS01000020.1"/>
</dbReference>
<comment type="caution">
    <text evidence="3">The sequence shown here is derived from an EMBL/GenBank/DDBJ whole genome shotgun (WGS) entry which is preliminary data.</text>
</comment>
<evidence type="ECO:0000259" key="2">
    <source>
        <dbReference type="Pfam" id="PF07589"/>
    </source>
</evidence>
<proteinExistence type="predicted"/>